<evidence type="ECO:0000256" key="4">
    <source>
        <dbReference type="SAM" id="MobiDB-lite"/>
    </source>
</evidence>
<keyword evidence="1" id="KW-0813">Transport</keyword>
<feature type="region of interest" description="Disordered" evidence="4">
    <location>
        <begin position="108"/>
        <end position="172"/>
    </location>
</feature>
<dbReference type="InterPro" id="IPR050864">
    <property type="entry name" value="Bacterial_PTS_Sugar_Transport"/>
</dbReference>
<evidence type="ECO:0000313" key="7">
    <source>
        <dbReference type="Proteomes" id="UP001271274"/>
    </source>
</evidence>
<dbReference type="RefSeq" id="WP_319061532.1">
    <property type="nucleotide sequence ID" value="NZ_JARAYU010000001.1"/>
</dbReference>
<evidence type="ECO:0000256" key="1">
    <source>
        <dbReference type="ARBA" id="ARBA00022448"/>
    </source>
</evidence>
<keyword evidence="2" id="KW-0762">Sugar transport</keyword>
<dbReference type="Proteomes" id="UP001271274">
    <property type="component" value="Unassembled WGS sequence"/>
</dbReference>
<keyword evidence="3" id="KW-0598">Phosphotransferase system</keyword>
<evidence type="ECO:0000256" key="5">
    <source>
        <dbReference type="SAM" id="Phobius"/>
    </source>
</evidence>
<gene>
    <name evidence="6" type="ORF">PV662_03000</name>
</gene>
<name>A0ABU4N855_9ACTN</name>
<evidence type="ECO:0000256" key="3">
    <source>
        <dbReference type="ARBA" id="ARBA00022683"/>
    </source>
</evidence>
<evidence type="ECO:0000313" key="6">
    <source>
        <dbReference type="EMBL" id="MDX3698736.1"/>
    </source>
</evidence>
<keyword evidence="5" id="KW-0472">Membrane</keyword>
<comment type="caution">
    <text evidence="6">The sequence shown here is derived from an EMBL/GenBank/DDBJ whole genome shotgun (WGS) entry which is preliminary data.</text>
</comment>
<feature type="transmembrane region" description="Helical" evidence="5">
    <location>
        <begin position="79"/>
        <end position="99"/>
    </location>
</feature>
<keyword evidence="5" id="KW-0812">Transmembrane</keyword>
<sequence length="172" mass="17730">MRGSLFTPAERTYGRAAWLFGPAFVPESAIPFALAAPLRVIPASMAGGAVTGALTMNFCSILTVSYGGVFAAGHFGKPLLFAAAVAAGVLTTAAVAIGLKGLRRTAPAASTARAATTGTPRRPWRPAEPDRSTGPARATAPYRRLEEERRRPRGAPPGAGSVAHPRPKGRSA</sequence>
<organism evidence="6 7">
    <name type="scientific">Streptomyces europaeiscabiei</name>
    <dbReference type="NCBI Taxonomy" id="146819"/>
    <lineage>
        <taxon>Bacteria</taxon>
        <taxon>Bacillati</taxon>
        <taxon>Actinomycetota</taxon>
        <taxon>Actinomycetes</taxon>
        <taxon>Kitasatosporales</taxon>
        <taxon>Streptomycetaceae</taxon>
        <taxon>Streptomyces</taxon>
    </lineage>
</organism>
<protein>
    <recommendedName>
        <fullName evidence="8">Integral membrane protein</fullName>
    </recommendedName>
</protein>
<dbReference type="PANTHER" id="PTHR30505:SF0">
    <property type="entry name" value="FRUCTOSE-LIKE PTS SYSTEM EIIBC COMPONENT-RELATED"/>
    <property type="match status" value="1"/>
</dbReference>
<feature type="compositionally biased region" description="Low complexity" evidence="4">
    <location>
        <begin position="108"/>
        <end position="121"/>
    </location>
</feature>
<evidence type="ECO:0000256" key="2">
    <source>
        <dbReference type="ARBA" id="ARBA00022597"/>
    </source>
</evidence>
<accession>A0ABU4N855</accession>
<reference evidence="6 7" key="1">
    <citation type="journal article" date="2023" name="Microb. Genom.">
        <title>Mesoterricola silvestris gen. nov., sp. nov., Mesoterricola sediminis sp. nov., Geothrix oryzae sp. nov., Geothrix edaphica sp. nov., Geothrix rubra sp. nov., and Geothrix limicola sp. nov., six novel members of Acidobacteriota isolated from soils.</title>
        <authorList>
            <person name="Weisberg A.J."/>
            <person name="Pearce E."/>
            <person name="Kramer C.G."/>
            <person name="Chang J.H."/>
            <person name="Clarke C.R."/>
        </authorList>
    </citation>
    <scope>NUCLEOTIDE SEQUENCE [LARGE SCALE GENOMIC DNA]</scope>
    <source>
        <strain evidence="6 7">ID09-01A</strain>
    </source>
</reference>
<feature type="transmembrane region" description="Helical" evidence="5">
    <location>
        <begin position="50"/>
        <end position="73"/>
    </location>
</feature>
<proteinExistence type="predicted"/>
<feature type="transmembrane region" description="Helical" evidence="5">
    <location>
        <begin position="16"/>
        <end position="38"/>
    </location>
</feature>
<dbReference type="EMBL" id="JARAYU010000001">
    <property type="protein sequence ID" value="MDX3698736.1"/>
    <property type="molecule type" value="Genomic_DNA"/>
</dbReference>
<evidence type="ECO:0008006" key="8">
    <source>
        <dbReference type="Google" id="ProtNLM"/>
    </source>
</evidence>
<keyword evidence="5" id="KW-1133">Transmembrane helix</keyword>
<dbReference type="PANTHER" id="PTHR30505">
    <property type="entry name" value="FRUCTOSE-LIKE PERMEASE"/>
    <property type="match status" value="1"/>
</dbReference>
<keyword evidence="7" id="KW-1185">Reference proteome</keyword>